<accession>A0A8J2PU64</accession>
<evidence type="ECO:0000313" key="2">
    <source>
        <dbReference type="EMBL" id="CAG7822585.1"/>
    </source>
</evidence>
<dbReference type="PANTHER" id="PTHR34153">
    <property type="entry name" value="SI:CH211-262H13.3-RELATED-RELATED"/>
    <property type="match status" value="1"/>
</dbReference>
<feature type="domain" description="DUF4806" evidence="1">
    <location>
        <begin position="58"/>
        <end position="127"/>
    </location>
</feature>
<feature type="non-terminal residue" evidence="2">
    <location>
        <position position="1"/>
    </location>
</feature>
<comment type="caution">
    <text evidence="2">The sequence shown here is derived from an EMBL/GenBank/DDBJ whole genome shotgun (WGS) entry which is preliminary data.</text>
</comment>
<protein>
    <recommendedName>
        <fullName evidence="1">DUF4806 domain-containing protein</fullName>
    </recommendedName>
</protein>
<evidence type="ECO:0000259" key="1">
    <source>
        <dbReference type="Pfam" id="PF16064"/>
    </source>
</evidence>
<dbReference type="EMBL" id="CAJVCH010526833">
    <property type="protein sequence ID" value="CAG7822585.1"/>
    <property type="molecule type" value="Genomic_DNA"/>
</dbReference>
<sequence length="144" mass="16842">QVPQEKIRVEIYVENQRFQEIVLTKLINLEKVVKDIKNSLIIGNPVNISTEKEIPPLPCKTREEVEQLNEWLQDDENKQILTRVLVLVGGRRFDNLVRKCLAKLFAPDLARKINYTGQNQKLEFQKLHLNSIINSNIRLFLIIL</sequence>
<gene>
    <name evidence="2" type="ORF">AFUS01_LOCUS32848</name>
</gene>
<dbReference type="AlphaFoldDB" id="A0A8J2PU64"/>
<name>A0A8J2PU64_9HEXA</name>
<feature type="non-terminal residue" evidence="2">
    <location>
        <position position="144"/>
    </location>
</feature>
<proteinExistence type="predicted"/>
<dbReference type="Pfam" id="PF16064">
    <property type="entry name" value="DUF4806"/>
    <property type="match status" value="1"/>
</dbReference>
<dbReference type="OrthoDB" id="7550863at2759"/>
<dbReference type="Proteomes" id="UP000708208">
    <property type="component" value="Unassembled WGS sequence"/>
</dbReference>
<dbReference type="InterPro" id="IPR032071">
    <property type="entry name" value="DUF4806"/>
</dbReference>
<reference evidence="2" key="1">
    <citation type="submission" date="2021-06" db="EMBL/GenBank/DDBJ databases">
        <authorList>
            <person name="Hodson N. C."/>
            <person name="Mongue J. A."/>
            <person name="Jaron S. K."/>
        </authorList>
    </citation>
    <scope>NUCLEOTIDE SEQUENCE</scope>
</reference>
<organism evidence="2 3">
    <name type="scientific">Allacma fusca</name>
    <dbReference type="NCBI Taxonomy" id="39272"/>
    <lineage>
        <taxon>Eukaryota</taxon>
        <taxon>Metazoa</taxon>
        <taxon>Ecdysozoa</taxon>
        <taxon>Arthropoda</taxon>
        <taxon>Hexapoda</taxon>
        <taxon>Collembola</taxon>
        <taxon>Symphypleona</taxon>
        <taxon>Sminthuridae</taxon>
        <taxon>Allacma</taxon>
    </lineage>
</organism>
<keyword evidence="3" id="KW-1185">Reference proteome</keyword>
<dbReference type="PANTHER" id="PTHR34153:SF2">
    <property type="entry name" value="SI:CH211-262H13.3-RELATED"/>
    <property type="match status" value="1"/>
</dbReference>
<evidence type="ECO:0000313" key="3">
    <source>
        <dbReference type="Proteomes" id="UP000708208"/>
    </source>
</evidence>